<keyword evidence="2" id="KW-1185">Reference proteome</keyword>
<dbReference type="EMBL" id="CAUJNA010003652">
    <property type="protein sequence ID" value="CAJ1406966.1"/>
    <property type="molecule type" value="Genomic_DNA"/>
</dbReference>
<proteinExistence type="predicted"/>
<accession>A0AA36JKX9</accession>
<dbReference type="AlphaFoldDB" id="A0AA36JKX9"/>
<protein>
    <submittedName>
        <fullName evidence="1">Uncharacterized protein</fullName>
    </submittedName>
</protein>
<gene>
    <name evidence="1" type="ORF">EVOR1521_LOCUS28786</name>
</gene>
<comment type="caution">
    <text evidence="1">The sequence shown here is derived from an EMBL/GenBank/DDBJ whole genome shotgun (WGS) entry which is preliminary data.</text>
</comment>
<dbReference type="Proteomes" id="UP001178507">
    <property type="component" value="Unassembled WGS sequence"/>
</dbReference>
<organism evidence="1 2">
    <name type="scientific">Effrenium voratum</name>
    <dbReference type="NCBI Taxonomy" id="2562239"/>
    <lineage>
        <taxon>Eukaryota</taxon>
        <taxon>Sar</taxon>
        <taxon>Alveolata</taxon>
        <taxon>Dinophyceae</taxon>
        <taxon>Suessiales</taxon>
        <taxon>Symbiodiniaceae</taxon>
        <taxon>Effrenium</taxon>
    </lineage>
</organism>
<reference evidence="1" key="1">
    <citation type="submission" date="2023-08" db="EMBL/GenBank/DDBJ databases">
        <authorList>
            <person name="Chen Y."/>
            <person name="Shah S."/>
            <person name="Dougan E. K."/>
            <person name="Thang M."/>
            <person name="Chan C."/>
        </authorList>
    </citation>
    <scope>NUCLEOTIDE SEQUENCE</scope>
</reference>
<sequence>MCVQPLLVAAYACRSSRCSTCTGHVCLELGLPAIYEALNAHFMGCDAFEDGDLLVTFPGCKDPAACNPLFNLAVAYANGSFSPWEDNMRTAASIRLFGPPDLAAELYRASRGEAKACLTYMPGMMAH</sequence>
<evidence type="ECO:0000313" key="2">
    <source>
        <dbReference type="Proteomes" id="UP001178507"/>
    </source>
</evidence>
<name>A0AA36JKX9_9DINO</name>
<evidence type="ECO:0000313" key="1">
    <source>
        <dbReference type="EMBL" id="CAJ1406966.1"/>
    </source>
</evidence>